<proteinExistence type="predicted"/>
<dbReference type="EMBL" id="JAHRHJ020003813">
    <property type="protein sequence ID" value="KAH9288676.1"/>
    <property type="molecule type" value="Genomic_DNA"/>
</dbReference>
<feature type="non-terminal residue" evidence="2">
    <location>
        <position position="72"/>
    </location>
</feature>
<feature type="region of interest" description="Disordered" evidence="1">
    <location>
        <begin position="50"/>
        <end position="72"/>
    </location>
</feature>
<evidence type="ECO:0000256" key="1">
    <source>
        <dbReference type="SAM" id="MobiDB-lite"/>
    </source>
</evidence>
<evidence type="ECO:0000313" key="3">
    <source>
        <dbReference type="Proteomes" id="UP000824469"/>
    </source>
</evidence>
<sequence>KHGVTKGSSVVSHVNLESQKIEPELITWSQIRVPKEWTLSKKFIQQNQPKLQNATAVDESKNDVKLSFRSNS</sequence>
<protein>
    <submittedName>
        <fullName evidence="2">Uncharacterized protein</fullName>
    </submittedName>
</protein>
<feature type="non-terminal residue" evidence="2">
    <location>
        <position position="1"/>
    </location>
</feature>
<gene>
    <name evidence="2" type="ORF">KI387_032793</name>
</gene>
<name>A0AA38BWH8_TAXCH</name>
<reference evidence="2 3" key="1">
    <citation type="journal article" date="2021" name="Nat. Plants">
        <title>The Taxus genome provides insights into paclitaxel biosynthesis.</title>
        <authorList>
            <person name="Xiong X."/>
            <person name="Gou J."/>
            <person name="Liao Q."/>
            <person name="Li Y."/>
            <person name="Zhou Q."/>
            <person name="Bi G."/>
            <person name="Li C."/>
            <person name="Du R."/>
            <person name="Wang X."/>
            <person name="Sun T."/>
            <person name="Guo L."/>
            <person name="Liang H."/>
            <person name="Lu P."/>
            <person name="Wu Y."/>
            <person name="Zhang Z."/>
            <person name="Ro D.K."/>
            <person name="Shang Y."/>
            <person name="Huang S."/>
            <person name="Yan J."/>
        </authorList>
    </citation>
    <scope>NUCLEOTIDE SEQUENCE [LARGE SCALE GENOMIC DNA]</scope>
    <source>
        <strain evidence="2">Ta-2019</strain>
    </source>
</reference>
<organism evidence="2 3">
    <name type="scientific">Taxus chinensis</name>
    <name type="common">Chinese yew</name>
    <name type="synonym">Taxus wallichiana var. chinensis</name>
    <dbReference type="NCBI Taxonomy" id="29808"/>
    <lineage>
        <taxon>Eukaryota</taxon>
        <taxon>Viridiplantae</taxon>
        <taxon>Streptophyta</taxon>
        <taxon>Embryophyta</taxon>
        <taxon>Tracheophyta</taxon>
        <taxon>Spermatophyta</taxon>
        <taxon>Pinopsida</taxon>
        <taxon>Pinidae</taxon>
        <taxon>Conifers II</taxon>
        <taxon>Cupressales</taxon>
        <taxon>Taxaceae</taxon>
        <taxon>Taxus</taxon>
    </lineage>
</organism>
<comment type="caution">
    <text evidence="2">The sequence shown here is derived from an EMBL/GenBank/DDBJ whole genome shotgun (WGS) entry which is preliminary data.</text>
</comment>
<evidence type="ECO:0000313" key="2">
    <source>
        <dbReference type="EMBL" id="KAH9288676.1"/>
    </source>
</evidence>
<accession>A0AA38BWH8</accession>
<keyword evidence="3" id="KW-1185">Reference proteome</keyword>
<dbReference type="Proteomes" id="UP000824469">
    <property type="component" value="Unassembled WGS sequence"/>
</dbReference>
<dbReference type="AlphaFoldDB" id="A0AA38BWH8"/>